<dbReference type="Pfam" id="PF00560">
    <property type="entry name" value="LRR_1"/>
    <property type="match status" value="1"/>
</dbReference>
<dbReference type="InterPro" id="IPR050328">
    <property type="entry name" value="Dev_Immune_Receptor"/>
</dbReference>
<dbReference type="Gene3D" id="2.60.40.10">
    <property type="entry name" value="Immunoglobulins"/>
    <property type="match status" value="2"/>
</dbReference>
<dbReference type="SUPFAM" id="SSF49265">
    <property type="entry name" value="Fibronectin type III"/>
    <property type="match status" value="1"/>
</dbReference>
<dbReference type="InterPro" id="IPR001611">
    <property type="entry name" value="Leu-rich_rpt"/>
</dbReference>
<feature type="domain" description="Ig-like" evidence="9">
    <location>
        <begin position="438"/>
        <end position="528"/>
    </location>
</feature>
<proteinExistence type="predicted"/>
<dbReference type="Proteomes" id="UP000242188">
    <property type="component" value="Unassembled WGS sequence"/>
</dbReference>
<dbReference type="GO" id="GO:0031012">
    <property type="term" value="C:extracellular matrix"/>
    <property type="evidence" value="ECO:0007669"/>
    <property type="project" value="TreeGrafter"/>
</dbReference>
<feature type="chain" id="PRO_5012374524" evidence="8">
    <location>
        <begin position="30"/>
        <end position="707"/>
    </location>
</feature>
<organism evidence="11 12">
    <name type="scientific">Mizuhopecten yessoensis</name>
    <name type="common">Japanese scallop</name>
    <name type="synonym">Patinopecten yessoensis</name>
    <dbReference type="NCBI Taxonomy" id="6573"/>
    <lineage>
        <taxon>Eukaryota</taxon>
        <taxon>Metazoa</taxon>
        <taxon>Spiralia</taxon>
        <taxon>Lophotrochozoa</taxon>
        <taxon>Mollusca</taxon>
        <taxon>Bivalvia</taxon>
        <taxon>Autobranchia</taxon>
        <taxon>Pteriomorphia</taxon>
        <taxon>Pectinida</taxon>
        <taxon>Pectinoidea</taxon>
        <taxon>Pectinidae</taxon>
        <taxon>Mizuhopecten</taxon>
    </lineage>
</organism>
<evidence type="ECO:0000259" key="9">
    <source>
        <dbReference type="PROSITE" id="PS50835"/>
    </source>
</evidence>
<accession>A0A210R3E5</accession>
<evidence type="ECO:0000256" key="8">
    <source>
        <dbReference type="SAM" id="SignalP"/>
    </source>
</evidence>
<keyword evidence="7" id="KW-1133">Transmembrane helix</keyword>
<sequence length="707" mass="80411">MWSKDQPCSLCNINVWLYIMMAVLPLCCPDKGQDKMWTPPFCPKLCTCSLSRYEPPTQGKLMKTINCSEAGLGSVPKNLSNQVEVIMLKGNRIKYLKIRDILNYLKHFDVSSNRISKIDNRLQKLTHLKSLDLHNNSLSYLPNGQFSGLKFLAYLDLSNNVLHSIEKHSFGGLNYLQRLNLEGNKLSFLEREWFLSMPSLRWLYLSRNNLRNIEPNMFETLANLAELRLDHNNIFNIGDDAFHGMNELSTLDLSFNKLSRVPDGTVLSVASLQCLYLDGNPIYRISRGAFKNLNVSLIRARYMPNLNVIEKQAFKNLPQLQILELHDNPMLIYVDSDAFSNVPRLKSLYLHNNRLFAVPRAIRTGLPSLEKIHIYNNNLRCDCNAYWIRQELVKEEQQPNFTSVLYEESVLRCDSPPNLSGRLLKMLPKKAINKTCAPSALPLFGTSYNISVGEELRLECHALGVPDPQIKWRLPNGTMLSGSVKSGRVQVFGNCTLIVRHLRPSDSGTYLCKAMNQNGFDISSTSVMVNNKPIRIIPSSIAGDYVTIMWNGTTYRSMISDYQIHYRVPSSTIQYSTIHLGQFATRYTFTNLKPLTMYEFCIVYVYDTEQYTVDCVNVTTTQPGELPMGITRIDKRIIIGSCAVILLAIALGCVIAVARRFRRHKEYLEPTSHEKSEAMAHIPLDNFYNPPTTPLCSSRTSLISAQD</sequence>
<dbReference type="STRING" id="6573.A0A210R3E5"/>
<dbReference type="Pfam" id="PF13855">
    <property type="entry name" value="LRR_8"/>
    <property type="match status" value="2"/>
</dbReference>
<dbReference type="InterPro" id="IPR032675">
    <property type="entry name" value="LRR_dom_sf"/>
</dbReference>
<dbReference type="GO" id="GO:0005615">
    <property type="term" value="C:extracellular space"/>
    <property type="evidence" value="ECO:0007669"/>
    <property type="project" value="TreeGrafter"/>
</dbReference>
<dbReference type="CDD" id="cd00096">
    <property type="entry name" value="Ig"/>
    <property type="match status" value="1"/>
</dbReference>
<evidence type="ECO:0000256" key="1">
    <source>
        <dbReference type="ARBA" id="ARBA00022614"/>
    </source>
</evidence>
<dbReference type="SUPFAM" id="SSF52058">
    <property type="entry name" value="L domain-like"/>
    <property type="match status" value="1"/>
</dbReference>
<dbReference type="InterPro" id="IPR003598">
    <property type="entry name" value="Ig_sub2"/>
</dbReference>
<evidence type="ECO:0000256" key="2">
    <source>
        <dbReference type="ARBA" id="ARBA00022729"/>
    </source>
</evidence>
<dbReference type="PANTHER" id="PTHR24373">
    <property type="entry name" value="SLIT RELATED LEUCINE-RICH REPEAT NEURONAL PROTEIN"/>
    <property type="match status" value="1"/>
</dbReference>
<comment type="caution">
    <text evidence="11">The sequence shown here is derived from an EMBL/GenBank/DDBJ whole genome shotgun (WGS) entry which is preliminary data.</text>
</comment>
<evidence type="ECO:0000256" key="5">
    <source>
        <dbReference type="ARBA" id="ARBA00023180"/>
    </source>
</evidence>
<dbReference type="SMART" id="SM00408">
    <property type="entry name" value="IGc2"/>
    <property type="match status" value="1"/>
</dbReference>
<dbReference type="SMART" id="SM00369">
    <property type="entry name" value="LRR_TYP"/>
    <property type="match status" value="10"/>
</dbReference>
<dbReference type="AlphaFoldDB" id="A0A210R3E5"/>
<dbReference type="OrthoDB" id="676979at2759"/>
<keyword evidence="12" id="KW-1185">Reference proteome</keyword>
<dbReference type="FunFam" id="2.60.40.10:FF:000032">
    <property type="entry name" value="palladin isoform X1"/>
    <property type="match status" value="1"/>
</dbReference>
<dbReference type="PANTHER" id="PTHR24373:SF370">
    <property type="entry name" value="FISH-LIPS, ISOFORM E"/>
    <property type="match status" value="1"/>
</dbReference>
<dbReference type="SUPFAM" id="SSF48726">
    <property type="entry name" value="Immunoglobulin"/>
    <property type="match status" value="1"/>
</dbReference>
<dbReference type="InterPro" id="IPR036179">
    <property type="entry name" value="Ig-like_dom_sf"/>
</dbReference>
<dbReference type="FunFam" id="3.80.10.10:FF:000770">
    <property type="entry name" value="Uncharacterized protein"/>
    <property type="match status" value="1"/>
</dbReference>
<dbReference type="EMBL" id="NEDP02000586">
    <property type="protein sequence ID" value="OWF55600.1"/>
    <property type="molecule type" value="Genomic_DNA"/>
</dbReference>
<gene>
    <name evidence="11" type="ORF">KP79_PYT11306</name>
</gene>
<dbReference type="InterPro" id="IPR003599">
    <property type="entry name" value="Ig_sub"/>
</dbReference>
<keyword evidence="4" id="KW-1015">Disulfide bond</keyword>
<protein>
    <submittedName>
        <fullName evidence="11">Leucine-rich repeat neuronal protein 1</fullName>
    </submittedName>
</protein>
<dbReference type="SMART" id="SM00082">
    <property type="entry name" value="LRRCT"/>
    <property type="match status" value="1"/>
</dbReference>
<evidence type="ECO:0000256" key="4">
    <source>
        <dbReference type="ARBA" id="ARBA00023157"/>
    </source>
</evidence>
<evidence type="ECO:0000259" key="10">
    <source>
        <dbReference type="PROSITE" id="PS50853"/>
    </source>
</evidence>
<dbReference type="SMART" id="SM00409">
    <property type="entry name" value="IG"/>
    <property type="match status" value="1"/>
</dbReference>
<reference evidence="11 12" key="1">
    <citation type="journal article" date="2017" name="Nat. Ecol. Evol.">
        <title>Scallop genome provides insights into evolution of bilaterian karyotype and development.</title>
        <authorList>
            <person name="Wang S."/>
            <person name="Zhang J."/>
            <person name="Jiao W."/>
            <person name="Li J."/>
            <person name="Xun X."/>
            <person name="Sun Y."/>
            <person name="Guo X."/>
            <person name="Huan P."/>
            <person name="Dong B."/>
            <person name="Zhang L."/>
            <person name="Hu X."/>
            <person name="Sun X."/>
            <person name="Wang J."/>
            <person name="Zhao C."/>
            <person name="Wang Y."/>
            <person name="Wang D."/>
            <person name="Huang X."/>
            <person name="Wang R."/>
            <person name="Lv J."/>
            <person name="Li Y."/>
            <person name="Zhang Z."/>
            <person name="Liu B."/>
            <person name="Lu W."/>
            <person name="Hui Y."/>
            <person name="Liang J."/>
            <person name="Zhou Z."/>
            <person name="Hou R."/>
            <person name="Li X."/>
            <person name="Liu Y."/>
            <person name="Li H."/>
            <person name="Ning X."/>
            <person name="Lin Y."/>
            <person name="Zhao L."/>
            <person name="Xing Q."/>
            <person name="Dou J."/>
            <person name="Li Y."/>
            <person name="Mao J."/>
            <person name="Guo H."/>
            <person name="Dou H."/>
            <person name="Li T."/>
            <person name="Mu C."/>
            <person name="Jiang W."/>
            <person name="Fu Q."/>
            <person name="Fu X."/>
            <person name="Miao Y."/>
            <person name="Liu J."/>
            <person name="Yu Q."/>
            <person name="Li R."/>
            <person name="Liao H."/>
            <person name="Li X."/>
            <person name="Kong Y."/>
            <person name="Jiang Z."/>
            <person name="Chourrout D."/>
            <person name="Li R."/>
            <person name="Bao Z."/>
        </authorList>
    </citation>
    <scope>NUCLEOTIDE SEQUENCE [LARGE SCALE GENOMIC DNA]</scope>
    <source>
        <strain evidence="11 12">PY_sf001</strain>
    </source>
</reference>
<dbReference type="InterPro" id="IPR013783">
    <property type="entry name" value="Ig-like_fold"/>
</dbReference>
<feature type="domain" description="Fibronectin type-III" evidence="10">
    <location>
        <begin position="532"/>
        <end position="624"/>
    </location>
</feature>
<evidence type="ECO:0000256" key="6">
    <source>
        <dbReference type="ARBA" id="ARBA00023319"/>
    </source>
</evidence>
<dbReference type="Pfam" id="PF00041">
    <property type="entry name" value="fn3"/>
    <property type="match status" value="1"/>
</dbReference>
<dbReference type="InterPro" id="IPR013098">
    <property type="entry name" value="Ig_I-set"/>
</dbReference>
<evidence type="ECO:0000256" key="3">
    <source>
        <dbReference type="ARBA" id="ARBA00022737"/>
    </source>
</evidence>
<dbReference type="PROSITE" id="PS50853">
    <property type="entry name" value="FN3"/>
    <property type="match status" value="1"/>
</dbReference>
<name>A0A210R3E5_MIZYE</name>
<feature type="signal peptide" evidence="8">
    <location>
        <begin position="1"/>
        <end position="29"/>
    </location>
</feature>
<dbReference type="Pfam" id="PF07679">
    <property type="entry name" value="I-set"/>
    <property type="match status" value="1"/>
</dbReference>
<dbReference type="PROSITE" id="PS51450">
    <property type="entry name" value="LRR"/>
    <property type="match status" value="5"/>
</dbReference>
<keyword evidence="1" id="KW-0433">Leucine-rich repeat</keyword>
<dbReference type="InterPro" id="IPR000483">
    <property type="entry name" value="Cys-rich_flank_reg_C"/>
</dbReference>
<keyword evidence="6" id="KW-0393">Immunoglobulin domain</keyword>
<dbReference type="Gene3D" id="3.80.10.10">
    <property type="entry name" value="Ribonuclease Inhibitor"/>
    <property type="match status" value="3"/>
</dbReference>
<keyword evidence="5" id="KW-0325">Glycoprotein</keyword>
<evidence type="ECO:0000313" key="11">
    <source>
        <dbReference type="EMBL" id="OWF55600.1"/>
    </source>
</evidence>
<dbReference type="InterPro" id="IPR003591">
    <property type="entry name" value="Leu-rich_rpt_typical-subtyp"/>
</dbReference>
<evidence type="ECO:0000313" key="12">
    <source>
        <dbReference type="Proteomes" id="UP000242188"/>
    </source>
</evidence>
<dbReference type="InterPro" id="IPR003961">
    <property type="entry name" value="FN3_dom"/>
</dbReference>
<dbReference type="InterPro" id="IPR036116">
    <property type="entry name" value="FN3_sf"/>
</dbReference>
<evidence type="ECO:0000256" key="7">
    <source>
        <dbReference type="SAM" id="Phobius"/>
    </source>
</evidence>
<keyword evidence="7" id="KW-0472">Membrane</keyword>
<dbReference type="InterPro" id="IPR007110">
    <property type="entry name" value="Ig-like_dom"/>
</dbReference>
<keyword evidence="3" id="KW-0677">Repeat</keyword>
<dbReference type="CDD" id="cd00063">
    <property type="entry name" value="FN3"/>
    <property type="match status" value="1"/>
</dbReference>
<dbReference type="PROSITE" id="PS50835">
    <property type="entry name" value="IG_LIKE"/>
    <property type="match status" value="1"/>
</dbReference>
<keyword evidence="7" id="KW-0812">Transmembrane</keyword>
<keyword evidence="2 8" id="KW-0732">Signal</keyword>
<feature type="transmembrane region" description="Helical" evidence="7">
    <location>
        <begin position="637"/>
        <end position="658"/>
    </location>
</feature>